<dbReference type="EMBL" id="BMLP01000006">
    <property type="protein sequence ID" value="GGO35572.1"/>
    <property type="molecule type" value="Genomic_DNA"/>
</dbReference>
<evidence type="ECO:0000313" key="2">
    <source>
        <dbReference type="Proteomes" id="UP000598196"/>
    </source>
</evidence>
<protein>
    <submittedName>
        <fullName evidence="1">Uncharacterized protein</fullName>
    </submittedName>
</protein>
<gene>
    <name evidence="1" type="ORF">GCM10010991_28050</name>
</gene>
<name>A0A918DDA0_9RHOB</name>
<dbReference type="Gene3D" id="2.60.120.200">
    <property type="match status" value="1"/>
</dbReference>
<comment type="caution">
    <text evidence="1">The sequence shown here is derived from an EMBL/GenBank/DDBJ whole genome shotgun (WGS) entry which is preliminary data.</text>
</comment>
<reference evidence="1 2" key="1">
    <citation type="journal article" date="2014" name="Int. J. Syst. Evol. Microbiol.">
        <title>Complete genome sequence of Corynebacterium casei LMG S-19264T (=DSM 44701T), isolated from a smear-ripened cheese.</title>
        <authorList>
            <consortium name="US DOE Joint Genome Institute (JGI-PGF)"/>
            <person name="Walter F."/>
            <person name="Albersmeier A."/>
            <person name="Kalinowski J."/>
            <person name="Ruckert C."/>
        </authorList>
    </citation>
    <scope>NUCLEOTIDE SEQUENCE [LARGE SCALE GENOMIC DNA]</scope>
    <source>
        <strain evidence="1 2">CGMCC 1.7029</strain>
    </source>
</reference>
<keyword evidence="2" id="KW-1185">Reference proteome</keyword>
<dbReference type="AlphaFoldDB" id="A0A918DDA0"/>
<proteinExistence type="predicted"/>
<dbReference type="InterPro" id="IPR013320">
    <property type="entry name" value="ConA-like_dom_sf"/>
</dbReference>
<dbReference type="RefSeq" id="WP_146287321.1">
    <property type="nucleotide sequence ID" value="NZ_BMLP01000006.1"/>
</dbReference>
<dbReference type="SUPFAM" id="SSF49899">
    <property type="entry name" value="Concanavalin A-like lectins/glucanases"/>
    <property type="match status" value="1"/>
</dbReference>
<evidence type="ECO:0000313" key="1">
    <source>
        <dbReference type="EMBL" id="GGO35572.1"/>
    </source>
</evidence>
<dbReference type="Pfam" id="PF13385">
    <property type="entry name" value="Laminin_G_3"/>
    <property type="match status" value="1"/>
</dbReference>
<dbReference type="Proteomes" id="UP000598196">
    <property type="component" value="Unassembled WGS sequence"/>
</dbReference>
<sequence length="266" mass="26863">MLEMGLALSGAALRGPSWSPAALFRGGANGFWLDPGRIAGVWQDAAGTVPATAAGQPVGLISDLSGMGHDFAQGTSAARPTLQQDAGGRHYLQLDGVDDWLSTPSFAWGSDAVTVIAALARNQSVNLEDLAGQSANPPGNAGTWVLAATYDASSNTVGFASRGSGGSAPGRASTTLPGSRVVITGQGKVGTDTAIIRRNGVQVGSSSVDQGSGEFGSYPIFIGARGGTMRFFNGALYGLLAINRLLTAEELILAEGWAAARGGVAA</sequence>
<accession>A0A918DDA0</accession>
<organism evidence="1 2">
    <name type="scientific">Gemmobacter aquaticus</name>
    <dbReference type="NCBI Taxonomy" id="490185"/>
    <lineage>
        <taxon>Bacteria</taxon>
        <taxon>Pseudomonadati</taxon>
        <taxon>Pseudomonadota</taxon>
        <taxon>Alphaproteobacteria</taxon>
        <taxon>Rhodobacterales</taxon>
        <taxon>Paracoccaceae</taxon>
        <taxon>Gemmobacter</taxon>
    </lineage>
</organism>